<dbReference type="EMBL" id="JAHRIO010060629">
    <property type="protein sequence ID" value="MEQ2178148.1"/>
    <property type="molecule type" value="Genomic_DNA"/>
</dbReference>
<proteinExistence type="predicted"/>
<evidence type="ECO:0000313" key="1">
    <source>
        <dbReference type="EMBL" id="MEQ2178148.1"/>
    </source>
</evidence>
<keyword evidence="2" id="KW-1185">Reference proteome</keyword>
<protein>
    <submittedName>
        <fullName evidence="1">Uncharacterized protein</fullName>
    </submittedName>
</protein>
<comment type="caution">
    <text evidence="1">The sequence shown here is derived from an EMBL/GenBank/DDBJ whole genome shotgun (WGS) entry which is preliminary data.</text>
</comment>
<dbReference type="Proteomes" id="UP001476798">
    <property type="component" value="Unassembled WGS sequence"/>
</dbReference>
<organism evidence="1 2">
    <name type="scientific">Goodea atripinnis</name>
    <dbReference type="NCBI Taxonomy" id="208336"/>
    <lineage>
        <taxon>Eukaryota</taxon>
        <taxon>Metazoa</taxon>
        <taxon>Chordata</taxon>
        <taxon>Craniata</taxon>
        <taxon>Vertebrata</taxon>
        <taxon>Euteleostomi</taxon>
        <taxon>Actinopterygii</taxon>
        <taxon>Neopterygii</taxon>
        <taxon>Teleostei</taxon>
        <taxon>Neoteleostei</taxon>
        <taxon>Acanthomorphata</taxon>
        <taxon>Ovalentaria</taxon>
        <taxon>Atherinomorphae</taxon>
        <taxon>Cyprinodontiformes</taxon>
        <taxon>Goodeidae</taxon>
        <taxon>Goodea</taxon>
    </lineage>
</organism>
<sequence length="71" mass="7957">MKRGFSSQTLVYDSAYAPQIGLGIIVLGHDDFRSLCSDKQYLQIKVTDFHGLSNLLQEYPDRILTKGSFGC</sequence>
<name>A0ABV0P3E7_9TELE</name>
<reference evidence="1 2" key="1">
    <citation type="submission" date="2021-06" db="EMBL/GenBank/DDBJ databases">
        <authorList>
            <person name="Palmer J.M."/>
        </authorList>
    </citation>
    <scope>NUCLEOTIDE SEQUENCE [LARGE SCALE GENOMIC DNA]</scope>
    <source>
        <strain evidence="1 2">GA_2019</strain>
        <tissue evidence="1">Muscle</tissue>
    </source>
</reference>
<gene>
    <name evidence="1" type="ORF">GOODEAATRI_010968</name>
</gene>
<evidence type="ECO:0000313" key="2">
    <source>
        <dbReference type="Proteomes" id="UP001476798"/>
    </source>
</evidence>
<accession>A0ABV0P3E7</accession>